<proteinExistence type="predicted"/>
<gene>
    <name evidence="1" type="ORF">GCM10009606_43270</name>
</gene>
<comment type="caution">
    <text evidence="1">The sequence shown here is derived from an EMBL/GenBank/DDBJ whole genome shotgun (WGS) entry which is preliminary data.</text>
</comment>
<keyword evidence="2" id="KW-1185">Reference proteome</keyword>
<evidence type="ECO:0000313" key="2">
    <source>
        <dbReference type="Proteomes" id="UP001499979"/>
    </source>
</evidence>
<reference evidence="2" key="1">
    <citation type="journal article" date="2019" name="Int. J. Syst. Evol. Microbiol.">
        <title>The Global Catalogue of Microorganisms (GCM) 10K type strain sequencing project: providing services to taxonomists for standard genome sequencing and annotation.</title>
        <authorList>
            <consortium name="The Broad Institute Genomics Platform"/>
            <consortium name="The Broad Institute Genome Sequencing Center for Infectious Disease"/>
            <person name="Wu L."/>
            <person name="Ma J."/>
        </authorList>
    </citation>
    <scope>NUCLEOTIDE SEQUENCE [LARGE SCALE GENOMIC DNA]</scope>
    <source>
        <strain evidence="2">JCM 11813</strain>
    </source>
</reference>
<name>A0ABP4FBT7_9ACTN</name>
<sequence>MFKLACGDVMPGCAATFENADRGALMSAVASHAAADHGITDLTPDVVAAVESKVVRVA</sequence>
<dbReference type="Pfam" id="PF06348">
    <property type="entry name" value="DUF1059"/>
    <property type="match status" value="1"/>
</dbReference>
<evidence type="ECO:0000313" key="1">
    <source>
        <dbReference type="EMBL" id="GAA1160602.1"/>
    </source>
</evidence>
<organism evidence="1 2">
    <name type="scientific">Nocardioides aquiterrae</name>
    <dbReference type="NCBI Taxonomy" id="203799"/>
    <lineage>
        <taxon>Bacteria</taxon>
        <taxon>Bacillati</taxon>
        <taxon>Actinomycetota</taxon>
        <taxon>Actinomycetes</taxon>
        <taxon>Propionibacteriales</taxon>
        <taxon>Nocardioidaceae</taxon>
        <taxon>Nocardioides</taxon>
    </lineage>
</organism>
<dbReference type="RefSeq" id="WP_343910132.1">
    <property type="nucleotide sequence ID" value="NZ_BAAAJE010000028.1"/>
</dbReference>
<evidence type="ECO:0008006" key="3">
    <source>
        <dbReference type="Google" id="ProtNLM"/>
    </source>
</evidence>
<protein>
    <recommendedName>
        <fullName evidence="3">DUF1059 domain-containing protein</fullName>
    </recommendedName>
</protein>
<dbReference type="InterPro" id="IPR009409">
    <property type="entry name" value="DUF1059"/>
</dbReference>
<dbReference type="EMBL" id="BAAAJE010000028">
    <property type="protein sequence ID" value="GAA1160602.1"/>
    <property type="molecule type" value="Genomic_DNA"/>
</dbReference>
<accession>A0ABP4FBT7</accession>
<dbReference type="Proteomes" id="UP001499979">
    <property type="component" value="Unassembled WGS sequence"/>
</dbReference>